<evidence type="ECO:0000313" key="2">
    <source>
        <dbReference type="EMBL" id="CAF2309845.1"/>
    </source>
</evidence>
<reference evidence="2" key="1">
    <citation type="submission" date="2021-01" db="EMBL/GenBank/DDBJ databases">
        <authorList>
            <consortium name="Genoscope - CEA"/>
            <person name="William W."/>
        </authorList>
    </citation>
    <scope>NUCLEOTIDE SEQUENCE</scope>
</reference>
<protein>
    <submittedName>
        <fullName evidence="2">(rape) hypothetical protein</fullName>
    </submittedName>
</protein>
<evidence type="ECO:0000256" key="1">
    <source>
        <dbReference type="SAM" id="MobiDB-lite"/>
    </source>
</evidence>
<sequence>MTGSCERLSWVGSRKKPTTLHHLREANQQRSFSSSVAEMEKTEEEEDSGEDIGATVVCSCETLANHLTNCGFQSTPRGERICSQ</sequence>
<feature type="compositionally biased region" description="Acidic residues" evidence="1">
    <location>
        <begin position="41"/>
        <end position="50"/>
    </location>
</feature>
<accession>A0A817BCV9</accession>
<dbReference type="EMBL" id="HG994364">
    <property type="protein sequence ID" value="CAF2309845.1"/>
    <property type="molecule type" value="Genomic_DNA"/>
</dbReference>
<feature type="region of interest" description="Disordered" evidence="1">
    <location>
        <begin position="1"/>
        <end position="51"/>
    </location>
</feature>
<name>A0A817BCV9_BRANA</name>
<gene>
    <name evidence="2" type="ORF">DARMORV10_A10P02250.1</name>
</gene>
<proteinExistence type="predicted"/>
<dbReference type="AlphaFoldDB" id="A0A817BCV9"/>
<dbReference type="Proteomes" id="UP001295469">
    <property type="component" value="Chromosome A10"/>
</dbReference>
<organism evidence="2">
    <name type="scientific">Brassica napus</name>
    <name type="common">Rape</name>
    <dbReference type="NCBI Taxonomy" id="3708"/>
    <lineage>
        <taxon>Eukaryota</taxon>
        <taxon>Viridiplantae</taxon>
        <taxon>Streptophyta</taxon>
        <taxon>Embryophyta</taxon>
        <taxon>Tracheophyta</taxon>
        <taxon>Spermatophyta</taxon>
        <taxon>Magnoliopsida</taxon>
        <taxon>eudicotyledons</taxon>
        <taxon>Gunneridae</taxon>
        <taxon>Pentapetalae</taxon>
        <taxon>rosids</taxon>
        <taxon>malvids</taxon>
        <taxon>Brassicales</taxon>
        <taxon>Brassicaceae</taxon>
        <taxon>Brassiceae</taxon>
        <taxon>Brassica</taxon>
    </lineage>
</organism>